<gene>
    <name evidence="2" type="ORF">EOJ36_10075</name>
</gene>
<feature type="signal peptide" evidence="1">
    <location>
        <begin position="1"/>
        <end position="30"/>
    </location>
</feature>
<dbReference type="Proteomes" id="UP000282832">
    <property type="component" value="Unassembled WGS sequence"/>
</dbReference>
<dbReference type="RefSeq" id="WP_127804968.1">
    <property type="nucleotide sequence ID" value="NZ_SACY01000005.1"/>
</dbReference>
<proteinExistence type="predicted"/>
<keyword evidence="1" id="KW-0732">Signal</keyword>
<reference evidence="2 3" key="1">
    <citation type="submission" date="2019-01" db="EMBL/GenBank/DDBJ databases">
        <authorList>
            <person name="Chen W.-M."/>
        </authorList>
    </citation>
    <scope>NUCLEOTIDE SEQUENCE [LARGE SCALE GENOMIC DNA]</scope>
    <source>
        <strain evidence="2 3">FSY-15</strain>
    </source>
</reference>
<dbReference type="EMBL" id="SACY01000005">
    <property type="protein sequence ID" value="RVU23422.1"/>
    <property type="molecule type" value="Genomic_DNA"/>
</dbReference>
<dbReference type="AlphaFoldDB" id="A0A437PMA7"/>
<comment type="caution">
    <text evidence="2">The sequence shown here is derived from an EMBL/GenBank/DDBJ whole genome shotgun (WGS) entry which is preliminary data.</text>
</comment>
<organism evidence="2 3">
    <name type="scientific">Sandaracinomonas limnophila</name>
    <dbReference type="NCBI Taxonomy" id="1862386"/>
    <lineage>
        <taxon>Bacteria</taxon>
        <taxon>Pseudomonadati</taxon>
        <taxon>Bacteroidota</taxon>
        <taxon>Cytophagia</taxon>
        <taxon>Cytophagales</taxon>
        <taxon>Flectobacillaceae</taxon>
        <taxon>Sandaracinomonas</taxon>
    </lineage>
</organism>
<protein>
    <recommendedName>
        <fullName evidence="4">Outer membrane protein beta-barrel domain-containing protein</fullName>
    </recommendedName>
</protein>
<evidence type="ECO:0000313" key="2">
    <source>
        <dbReference type="EMBL" id="RVU23422.1"/>
    </source>
</evidence>
<evidence type="ECO:0000313" key="3">
    <source>
        <dbReference type="Proteomes" id="UP000282832"/>
    </source>
</evidence>
<keyword evidence="3" id="KW-1185">Reference proteome</keyword>
<evidence type="ECO:0008006" key="4">
    <source>
        <dbReference type="Google" id="ProtNLM"/>
    </source>
</evidence>
<feature type="chain" id="PRO_5019190355" description="Outer membrane protein beta-barrel domain-containing protein" evidence="1">
    <location>
        <begin position="31"/>
        <end position="245"/>
    </location>
</feature>
<name>A0A437PMA7_9BACT</name>
<accession>A0A437PMA7</accession>
<sequence length="245" mass="27266">MQKIKKYLNKKWALLLWVFAISMCHLNLNAQSIQINAGSVISNYQFVSDDGVKADYLKAGAGNYYAISSDFQLLDTTKFLSSTSQKSFYYSKHRSLATFLSRTDWSLGIESLQLNAVGDVYNQAFNYQTSYLGLNTGLKYQQPLGGGWYFGIGGKVSGLKILQGNQELLGTYRDLTKDENFNSIKLGLGWEISFGKKVSPSLNSFISFSKINTIAPVKSGVSTLNFNNSMFSIGLKFNVTKSQTF</sequence>
<dbReference type="OrthoDB" id="972018at2"/>
<evidence type="ECO:0000256" key="1">
    <source>
        <dbReference type="SAM" id="SignalP"/>
    </source>
</evidence>